<proteinExistence type="inferred from homology"/>
<dbReference type="InterPro" id="IPR006357">
    <property type="entry name" value="HAD-SF_hydro_IIA"/>
</dbReference>
<keyword evidence="2" id="KW-0378">Hydrolase</keyword>
<sequence>MTAPTGTAPEAGARVDVQPDRWYRGYVFDLDGTVYLGDEPLPRAAETIAALRAAGSRTVFLSNNPTKDPAMYAEKLSRLGIPTAVEEILNPLVTMSAWLLENAPGAGVFVIGEEPLRRHLRERGIRLVEEAAETDVVVASFDRTFDYRKLQTAFDALWFHRRARLVTTNPDRFCPMPGGRGEPDAAAVVAAIEACTGVTCEMNAGKPGTVMLDAVRDLLGLPVEDCVLVGDRLATDIAMARAAGMASALVLTGENTAGEAAALPADQRPTWVLEGIGALLPGSQPSGAAGAEA</sequence>
<dbReference type="Gene3D" id="3.40.50.1000">
    <property type="entry name" value="HAD superfamily/HAD-like"/>
    <property type="match status" value="2"/>
</dbReference>
<protein>
    <submittedName>
        <fullName evidence="2">HAD-IIA family hydrolase</fullName>
    </submittedName>
</protein>
<dbReference type="GO" id="GO:0016787">
    <property type="term" value="F:hydrolase activity"/>
    <property type="evidence" value="ECO:0007669"/>
    <property type="project" value="UniProtKB-KW"/>
</dbReference>
<comment type="caution">
    <text evidence="2">The sequence shown here is derived from an EMBL/GenBank/DDBJ whole genome shotgun (WGS) entry which is preliminary data.</text>
</comment>
<organism evidence="2 3">
    <name type="scientific">Kineococcus gynurae</name>
    <dbReference type="NCBI Taxonomy" id="452979"/>
    <lineage>
        <taxon>Bacteria</taxon>
        <taxon>Bacillati</taxon>
        <taxon>Actinomycetota</taxon>
        <taxon>Actinomycetes</taxon>
        <taxon>Kineosporiales</taxon>
        <taxon>Kineosporiaceae</taxon>
        <taxon>Kineococcus</taxon>
    </lineage>
</organism>
<accession>A0ABV5LP94</accession>
<dbReference type="PANTHER" id="PTHR19288">
    <property type="entry name" value="4-NITROPHENYLPHOSPHATASE-RELATED"/>
    <property type="match status" value="1"/>
</dbReference>
<dbReference type="Pfam" id="PF13242">
    <property type="entry name" value="Hydrolase_like"/>
    <property type="match status" value="1"/>
</dbReference>
<dbReference type="RefSeq" id="WP_380139703.1">
    <property type="nucleotide sequence ID" value="NZ_JBHLUI010000012.1"/>
</dbReference>
<dbReference type="Pfam" id="PF13344">
    <property type="entry name" value="Hydrolase_6"/>
    <property type="match status" value="1"/>
</dbReference>
<dbReference type="SUPFAM" id="SSF56784">
    <property type="entry name" value="HAD-like"/>
    <property type="match status" value="1"/>
</dbReference>
<dbReference type="InterPro" id="IPR036412">
    <property type="entry name" value="HAD-like_sf"/>
</dbReference>
<comment type="similarity">
    <text evidence="1">Belongs to the HAD-like hydrolase superfamily.</text>
</comment>
<dbReference type="InterPro" id="IPR023214">
    <property type="entry name" value="HAD_sf"/>
</dbReference>
<reference evidence="2 3" key="1">
    <citation type="submission" date="2024-09" db="EMBL/GenBank/DDBJ databases">
        <authorList>
            <person name="Sun Q."/>
            <person name="Mori K."/>
        </authorList>
    </citation>
    <scope>NUCLEOTIDE SEQUENCE [LARGE SCALE GENOMIC DNA]</scope>
    <source>
        <strain evidence="2 3">TISTR 1856</strain>
    </source>
</reference>
<dbReference type="PANTHER" id="PTHR19288:SF46">
    <property type="entry name" value="HALOACID DEHALOGENASE-LIKE HYDROLASE DOMAIN-CONTAINING PROTEIN 2"/>
    <property type="match status" value="1"/>
</dbReference>
<name>A0ABV5LP94_9ACTN</name>
<dbReference type="EMBL" id="JBHMDM010000001">
    <property type="protein sequence ID" value="MFB9375915.1"/>
    <property type="molecule type" value="Genomic_DNA"/>
</dbReference>
<keyword evidence="3" id="KW-1185">Reference proteome</keyword>
<dbReference type="PIRSF" id="PIRSF000915">
    <property type="entry name" value="PGP-type_phosphatase"/>
    <property type="match status" value="1"/>
</dbReference>
<dbReference type="NCBIfam" id="TIGR01460">
    <property type="entry name" value="HAD-SF-IIA"/>
    <property type="match status" value="1"/>
</dbReference>
<gene>
    <name evidence="2" type="ORF">ACFFVI_02930</name>
</gene>
<evidence type="ECO:0000256" key="1">
    <source>
        <dbReference type="PIRNR" id="PIRNR000915"/>
    </source>
</evidence>
<evidence type="ECO:0000313" key="3">
    <source>
        <dbReference type="Proteomes" id="UP001589748"/>
    </source>
</evidence>
<evidence type="ECO:0000313" key="2">
    <source>
        <dbReference type="EMBL" id="MFB9375915.1"/>
    </source>
</evidence>
<dbReference type="Proteomes" id="UP001589748">
    <property type="component" value="Unassembled WGS sequence"/>
</dbReference>